<evidence type="ECO:0000313" key="3">
    <source>
        <dbReference type="Proteomes" id="UP000028492"/>
    </source>
</evidence>
<gene>
    <name evidence="2" type="ORF">AJAP_42335</name>
</gene>
<dbReference type="eggNOG" id="ENOG5031PN8">
    <property type="taxonomic scope" value="Bacteria"/>
</dbReference>
<dbReference type="KEGG" id="aja:AJAP_42335"/>
<sequence>MPRPHDEPHTLPSAFAYSVTGGVGTWACSTFLLTNVEDIAAWHVALGGSCATALAVVGVHHIYRNNKKTTGFFRGMAKMVAATIGAGATAWTTWAQTTGHPNSLASLGALAGGTILTWYTTGLMTHWLDHRDDVHHAQLEEEQRIADMNFWERVLDAAGVRGAKTSAPAQDKLGNETVGIAVPSASLSKITEAGIEEKIAVEANRLDNGMTLPADAVKLYRLQQAGQFQMRIERSRDSAVLAKVIPYIPPQGPVDIAEDFEIGQWENGEPIVINLLKLHVEIVAMTQVGKSSFLSVLLDRIAASYNGVAWVGGNWKLNDLLSPRLEPLKHGHQPTEGYIAHGTNDTLEMLATAFEEASRRYTIPALQRPNRPTREMPAIFCIIDEASFLMRRRKDKVLCHDGIYRNASELVDVLTRGATGVFVQVILATQSGLNADYGDHGGDIKRQLKLKIVMRIENPSDLRRVIPGHSRDLKPEKLLYPGVAYVKIDEVVLMAGKLAFLDMKFVPQLVVQRQPTRVDLPIEAGAAFTVGARWERPLSEPGEPEKDQVLVQTSAWERRWIGDVETFLEYATTGTRPAGQQSTVAAAVTYAGRRRPDADQPKSIEDALSALGAVAQRHRTEKREQGVKKVLGADEKTIEESFAELTADFGQPVPELLAKLIEAFPGREFVSTDDLAKAVGMESAALGLMLSRPPYSITRDAKAVRRPEYDGKPTRGFFMEPLHAAAEEFRTGKRPPA</sequence>
<keyword evidence="3" id="KW-1185">Reference proteome</keyword>
<accession>A0A075V9N2</accession>
<name>A0A075V9N2_9PSEU</name>
<dbReference type="Proteomes" id="UP000028492">
    <property type="component" value="Plasmid pAmyja1"/>
</dbReference>
<dbReference type="InterPro" id="IPR027417">
    <property type="entry name" value="P-loop_NTPase"/>
</dbReference>
<keyword evidence="2" id="KW-0614">Plasmid</keyword>
<protein>
    <recommendedName>
        <fullName evidence="4">FtsK domain-containing protein</fullName>
    </recommendedName>
</protein>
<dbReference type="EMBL" id="CP008954">
    <property type="protein sequence ID" value="AIG81239.1"/>
    <property type="molecule type" value="Genomic_DNA"/>
</dbReference>
<keyword evidence="1" id="KW-1133">Transmembrane helix</keyword>
<dbReference type="Gene3D" id="3.40.50.300">
    <property type="entry name" value="P-loop containing nucleotide triphosphate hydrolases"/>
    <property type="match status" value="1"/>
</dbReference>
<feature type="transmembrane region" description="Helical" evidence="1">
    <location>
        <begin position="75"/>
        <end position="94"/>
    </location>
</feature>
<evidence type="ECO:0000256" key="1">
    <source>
        <dbReference type="SAM" id="Phobius"/>
    </source>
</evidence>
<dbReference type="AlphaFoldDB" id="A0A075V9N2"/>
<organism evidence="2 3">
    <name type="scientific">Amycolatopsis japonica</name>
    <dbReference type="NCBI Taxonomy" id="208439"/>
    <lineage>
        <taxon>Bacteria</taxon>
        <taxon>Bacillati</taxon>
        <taxon>Actinomycetota</taxon>
        <taxon>Actinomycetes</taxon>
        <taxon>Pseudonocardiales</taxon>
        <taxon>Pseudonocardiaceae</taxon>
        <taxon>Amycolatopsis</taxon>
        <taxon>Amycolatopsis japonica group</taxon>
    </lineage>
</organism>
<keyword evidence="1" id="KW-0472">Membrane</keyword>
<geneLocation type="plasmid" evidence="2 3">
    <name>pAmyja1</name>
</geneLocation>
<proteinExistence type="predicted"/>
<reference evidence="2 3" key="1">
    <citation type="journal article" date="2014" name="J. Biotechnol.">
        <title>Complete genome sequence of the actinobacterium Amycolatopsis japonica MG417-CF17(T) (=DSM 44213T) producing (S,S)-N,N'-ethylenediaminedisuccinic acid.</title>
        <authorList>
            <person name="Stegmann E."/>
            <person name="Albersmeier A."/>
            <person name="Spohn M."/>
            <person name="Gert H."/>
            <person name="Weber T."/>
            <person name="Wohlleben W."/>
            <person name="Kalinowski J."/>
            <person name="Ruckert C."/>
        </authorList>
    </citation>
    <scope>NUCLEOTIDE SEQUENCE [LARGE SCALE GENOMIC DNA]</scope>
    <source>
        <strain evidence="3">MG417-CF17 (DSM 44213)</strain>
        <plasmid evidence="2">pAmyja1</plasmid>
    </source>
</reference>
<dbReference type="RefSeq" id="WP_040133627.1">
    <property type="nucleotide sequence ID" value="NZ_CP008954.1"/>
</dbReference>
<dbReference type="SUPFAM" id="SSF52540">
    <property type="entry name" value="P-loop containing nucleoside triphosphate hydrolases"/>
    <property type="match status" value="1"/>
</dbReference>
<evidence type="ECO:0008006" key="4">
    <source>
        <dbReference type="Google" id="ProtNLM"/>
    </source>
</evidence>
<feature type="transmembrane region" description="Helical" evidence="1">
    <location>
        <begin position="12"/>
        <end position="33"/>
    </location>
</feature>
<evidence type="ECO:0000313" key="2">
    <source>
        <dbReference type="EMBL" id="AIG81239.1"/>
    </source>
</evidence>
<feature type="transmembrane region" description="Helical" evidence="1">
    <location>
        <begin position="39"/>
        <end position="63"/>
    </location>
</feature>
<dbReference type="HOGENOM" id="CLU_376269_0_0_11"/>
<keyword evidence="1" id="KW-0812">Transmembrane</keyword>